<dbReference type="GO" id="GO:0003677">
    <property type="term" value="F:DNA binding"/>
    <property type="evidence" value="ECO:0007669"/>
    <property type="project" value="UniProtKB-UniRule"/>
</dbReference>
<dbReference type="Pfam" id="PF00440">
    <property type="entry name" value="TetR_N"/>
    <property type="match status" value="1"/>
</dbReference>
<evidence type="ECO:0000259" key="3">
    <source>
        <dbReference type="PROSITE" id="PS50977"/>
    </source>
</evidence>
<dbReference type="SUPFAM" id="SSF46689">
    <property type="entry name" value="Homeodomain-like"/>
    <property type="match status" value="1"/>
</dbReference>
<feature type="domain" description="HTH tetR-type" evidence="3">
    <location>
        <begin position="1"/>
        <end position="61"/>
    </location>
</feature>
<keyword evidence="1 2" id="KW-0238">DNA-binding</keyword>
<gene>
    <name evidence="4" type="ORF">DOS84_01835</name>
</gene>
<dbReference type="Gene3D" id="1.10.357.10">
    <property type="entry name" value="Tetracycline Repressor, domain 2"/>
    <property type="match status" value="1"/>
</dbReference>
<dbReference type="OrthoDB" id="6430772at2"/>
<comment type="caution">
    <text evidence="4">The sequence shown here is derived from an EMBL/GenBank/DDBJ whole genome shotgun (WGS) entry which is preliminary data.</text>
</comment>
<name>A0A2W7UCV0_9FLAO</name>
<evidence type="ECO:0000313" key="5">
    <source>
        <dbReference type="Proteomes" id="UP000249177"/>
    </source>
</evidence>
<dbReference type="PANTHER" id="PTHR30055">
    <property type="entry name" value="HTH-TYPE TRANSCRIPTIONAL REGULATOR RUTR"/>
    <property type="match status" value="1"/>
</dbReference>
<evidence type="ECO:0000256" key="2">
    <source>
        <dbReference type="PROSITE-ProRule" id="PRU00335"/>
    </source>
</evidence>
<sequence>MEKKDIILAAALRLFVENGFHGTATARIAQEANVATGTLFNYFRTKEELIVALYCTILKEMDDFILERLESHSISKESFRSLFVSTLSWSLENRDHYRYLQQFDHSPYFKVVEETIAGQEEYPLFVLIKNGIDIVLIKQLPVSFIYSLFTAQINGLHYYIISNDLREDKELELISEAFEMLWKMIED</sequence>
<proteinExistence type="predicted"/>
<evidence type="ECO:0000256" key="1">
    <source>
        <dbReference type="ARBA" id="ARBA00023125"/>
    </source>
</evidence>
<dbReference type="PROSITE" id="PS50977">
    <property type="entry name" value="HTH_TETR_2"/>
    <property type="match status" value="1"/>
</dbReference>
<dbReference type="InterPro" id="IPR001647">
    <property type="entry name" value="HTH_TetR"/>
</dbReference>
<dbReference type="PRINTS" id="PR00455">
    <property type="entry name" value="HTHTETR"/>
</dbReference>
<dbReference type="Proteomes" id="UP000249177">
    <property type="component" value="Unassembled WGS sequence"/>
</dbReference>
<dbReference type="InterPro" id="IPR009057">
    <property type="entry name" value="Homeodomain-like_sf"/>
</dbReference>
<dbReference type="RefSeq" id="WP_111408397.1">
    <property type="nucleotide sequence ID" value="NZ_QKXH01000001.1"/>
</dbReference>
<protein>
    <submittedName>
        <fullName evidence="4">TetR/AcrR family transcriptional regulator</fullName>
    </submittedName>
</protein>
<accession>A0A2W7UCV0</accession>
<dbReference type="AlphaFoldDB" id="A0A2W7UCV0"/>
<evidence type="ECO:0000313" key="4">
    <source>
        <dbReference type="EMBL" id="PZX95329.1"/>
    </source>
</evidence>
<dbReference type="EMBL" id="QKXH01000001">
    <property type="protein sequence ID" value="PZX95329.1"/>
    <property type="molecule type" value="Genomic_DNA"/>
</dbReference>
<feature type="DNA-binding region" description="H-T-H motif" evidence="2">
    <location>
        <begin position="24"/>
        <end position="43"/>
    </location>
</feature>
<keyword evidence="5" id="KW-1185">Reference proteome</keyword>
<organism evidence="4 5">
    <name type="scientific">Flavobacterium aquariorum</name>
    <dbReference type="NCBI Taxonomy" id="2217670"/>
    <lineage>
        <taxon>Bacteria</taxon>
        <taxon>Pseudomonadati</taxon>
        <taxon>Bacteroidota</taxon>
        <taxon>Flavobacteriia</taxon>
        <taxon>Flavobacteriales</taxon>
        <taxon>Flavobacteriaceae</taxon>
        <taxon>Flavobacterium</taxon>
    </lineage>
</organism>
<dbReference type="InterPro" id="IPR050109">
    <property type="entry name" value="HTH-type_TetR-like_transc_reg"/>
</dbReference>
<dbReference type="PANTHER" id="PTHR30055:SF222">
    <property type="entry name" value="REGULATORY PROTEIN"/>
    <property type="match status" value="1"/>
</dbReference>
<reference evidence="4 5" key="1">
    <citation type="submission" date="2018-06" db="EMBL/GenBank/DDBJ databases">
        <title>Flavobacterium sp IMCC34762, genome.</title>
        <authorList>
            <person name="Joung Y."/>
            <person name="Cho J."/>
            <person name="Song J."/>
        </authorList>
    </citation>
    <scope>NUCLEOTIDE SEQUENCE [LARGE SCALE GENOMIC DNA]</scope>
    <source>
        <strain evidence="4 5">IMCC34762</strain>
    </source>
</reference>